<dbReference type="InterPro" id="IPR001227">
    <property type="entry name" value="Ac_transferase_dom_sf"/>
</dbReference>
<feature type="region of interest" description="Disordered" evidence="2">
    <location>
        <begin position="198"/>
        <end position="217"/>
    </location>
</feature>
<evidence type="ECO:0000259" key="3">
    <source>
        <dbReference type="Pfam" id="PF16073"/>
    </source>
</evidence>
<dbReference type="GO" id="GO:0016740">
    <property type="term" value="F:transferase activity"/>
    <property type="evidence" value="ECO:0007669"/>
    <property type="project" value="UniProtKB-KW"/>
</dbReference>
<dbReference type="VEuPathDB" id="TriTrypDB:TcCLB.510101.110"/>
<dbReference type="Proteomes" id="UP000246121">
    <property type="component" value="Unassembled WGS sequence"/>
</dbReference>
<evidence type="ECO:0000313" key="4">
    <source>
        <dbReference type="EMBL" id="PWU98469.1"/>
    </source>
</evidence>
<dbReference type="Pfam" id="PF16073">
    <property type="entry name" value="SAT"/>
    <property type="match status" value="1"/>
</dbReference>
<gene>
    <name evidence="4" type="ORF">C4B63_12g224</name>
</gene>
<evidence type="ECO:0000256" key="2">
    <source>
        <dbReference type="SAM" id="MobiDB-lite"/>
    </source>
</evidence>
<evidence type="ECO:0000313" key="5">
    <source>
        <dbReference type="Proteomes" id="UP000246121"/>
    </source>
</evidence>
<dbReference type="AlphaFoldDB" id="A0A2V2VPU9"/>
<reference evidence="4 5" key="1">
    <citation type="journal article" date="2018" name="Microb. Genom.">
        <title>Expanding an expanded genome: long-read sequencing of Trypanosoma cruzi.</title>
        <authorList>
            <person name="Berna L."/>
            <person name="Rodriguez M."/>
            <person name="Chiribao M.L."/>
            <person name="Parodi-Talice A."/>
            <person name="Pita S."/>
            <person name="Rijo G."/>
            <person name="Alvarez-Valin F."/>
            <person name="Robello C."/>
        </authorList>
    </citation>
    <scope>NUCLEOTIDE SEQUENCE [LARGE SCALE GENOMIC DNA]</scope>
    <source>
        <strain evidence="4 5">Dm28c</strain>
    </source>
</reference>
<dbReference type="VEuPathDB" id="TriTrypDB:TcG_01889"/>
<dbReference type="InterPro" id="IPR032088">
    <property type="entry name" value="SAT"/>
</dbReference>
<dbReference type="VEuPathDB" id="TriTrypDB:TcYC6_0043260"/>
<dbReference type="VEuPathDB" id="TriTrypDB:TCDM_00698"/>
<dbReference type="InterPro" id="IPR050830">
    <property type="entry name" value="Fungal_FAS"/>
</dbReference>
<dbReference type="VEuPathDB" id="TriTrypDB:TCSYLVIO_001631"/>
<dbReference type="VEuPathDB" id="TriTrypDB:TcBrA4_0090470"/>
<dbReference type="VEuPathDB" id="TriTrypDB:BCY84_13046"/>
<dbReference type="VEuPathDB" id="TriTrypDB:TcCLB.506297.210"/>
<proteinExistence type="predicted"/>
<dbReference type="PANTHER" id="PTHR10982">
    <property type="entry name" value="MALONYL COA-ACYL CARRIER PROTEIN TRANSACYLASE"/>
    <property type="match status" value="1"/>
</dbReference>
<sequence>MHASGRDGSRNHPCQSFAGVPDGCAESNDYRANFMHADRSPLEVMGQLPREPLRLDATNYSALSRTGWRPFGLPITSSIEYDAVASRGTSHGISVRRVSESHAALVNDLTKRNSSSLLTSSMQNLTDRGMLWSDLFAFGDDAQVEHQKHVTKVNIEGKCLWTAPFSAGRCVLPGAEVAIVPARPKKFTRAATLSDLQREPATVSTTQGADNDAATTNFDDSNRGSVSCMRDVLNDAASVMSSFSSENSLLTQRVATPFSANISQRLDIARRRKRGVFALFGTIERGYFESFSRMFRRNQLLLEVFLESVLKSNQDLYPKEIDFLDFLRQGQRTPDEQFFMDPLISWPLHLLYEVSCFYVSAKLHGYHDTFETIRQQGGLFASGKGIFAALAVAMSPTEEELVHHASRMYRATFFVGLVYSKMEKRLQTHLENSPQRSFALLLVNISTISLQLLLDEVNKVSFGSGNCDGCCDRNKCCVIPMSKLEMTRIISSHSAIVCGHPLDLERLSTVLVCYAESTGVRVHMEYLLTTVPENSTFYNQWQHLELLQMWKDNGVELEDSKLQLTLYSPVDGQPWKNSSKCTLADCIASTTTCSSQDLTYSLQHMRGGDILLDFSGATPCMSQLIAWTRRNITVLSEPADCVSINVLPSPRRSPEDGIIRETLARCARINTVLQNMKWEGKPYRACVLDLTTSFVDLGLLISSEEFLKTYSGVSYLRGSTTVRKLSGVSTTRYHQHELSADVRSNSGKDMAMNSHDDDLFCAAGGHSASAATGTIRHVIQPNEKLPFVVDIYQDSPVVRYYEMQSKGFLTRGAVEFTQRLSLCTGIAFPPHTLLMCPTVLALMELWDTYGFLRRKISDDE</sequence>
<keyword evidence="1" id="KW-0808">Transferase</keyword>
<comment type="caution">
    <text evidence="4">The sequence shown here is derived from an EMBL/GenBank/DDBJ whole genome shotgun (WGS) entry which is preliminary data.</text>
</comment>
<dbReference type="VEuPathDB" id="TriTrypDB:C3747_44g140"/>
<protein>
    <recommendedName>
        <fullName evidence="3">Starter acyltransferase (SAT) domain-containing protein</fullName>
    </recommendedName>
</protein>
<dbReference type="PANTHER" id="PTHR10982:SF21">
    <property type="entry name" value="FATTY ACID SYNTHASE SUBUNIT BETA"/>
    <property type="match status" value="1"/>
</dbReference>
<dbReference type="VEuPathDB" id="TriTrypDB:Tc_MARK_478"/>
<name>A0A2V2VPU9_TRYCR</name>
<organism evidence="4 5">
    <name type="scientific">Trypanosoma cruzi</name>
    <dbReference type="NCBI Taxonomy" id="5693"/>
    <lineage>
        <taxon>Eukaryota</taxon>
        <taxon>Discoba</taxon>
        <taxon>Euglenozoa</taxon>
        <taxon>Kinetoplastea</taxon>
        <taxon>Metakinetoplastina</taxon>
        <taxon>Trypanosomatida</taxon>
        <taxon>Trypanosomatidae</taxon>
        <taxon>Trypanosoma</taxon>
        <taxon>Schizotrypanum</taxon>
    </lineage>
</organism>
<dbReference type="VEuPathDB" id="TriTrypDB:ECC02_002952"/>
<feature type="domain" description="Starter acyltransferase (SAT)" evidence="3">
    <location>
        <begin position="279"/>
        <end position="459"/>
    </location>
</feature>
<accession>A0A2V2VPU9</accession>
<dbReference type="Gene3D" id="3.40.366.10">
    <property type="entry name" value="Malonyl-Coenzyme A Acyl Carrier Protein, domain 2"/>
    <property type="match status" value="1"/>
</dbReference>
<dbReference type="VEuPathDB" id="TriTrypDB:C4B63_12g224"/>
<dbReference type="EMBL" id="PRFA01000012">
    <property type="protein sequence ID" value="PWU98469.1"/>
    <property type="molecule type" value="Genomic_DNA"/>
</dbReference>
<dbReference type="VEuPathDB" id="TriTrypDB:TcCL_NonESM02171"/>
<evidence type="ECO:0000256" key="1">
    <source>
        <dbReference type="ARBA" id="ARBA00022679"/>
    </source>
</evidence>